<name>A0AA36BYG9_OCTVU</name>
<feature type="binding site" evidence="5">
    <location>
        <position position="350"/>
    </location>
    <ligand>
        <name>Fe cation</name>
        <dbReference type="ChEBI" id="CHEBI:24875"/>
        <note>catalytic</note>
    </ligand>
</feature>
<comment type="similarity">
    <text evidence="1">Belongs to the carotenoid oxygenase family.</text>
</comment>
<dbReference type="GO" id="GO:0046872">
    <property type="term" value="F:metal ion binding"/>
    <property type="evidence" value="ECO:0007669"/>
    <property type="project" value="UniProtKB-KW"/>
</dbReference>
<reference evidence="7" key="1">
    <citation type="submission" date="2023-08" db="EMBL/GenBank/DDBJ databases">
        <authorList>
            <person name="Alioto T."/>
            <person name="Alioto T."/>
            <person name="Gomez Garrido J."/>
        </authorList>
    </citation>
    <scope>NUCLEOTIDE SEQUENCE</scope>
</reference>
<dbReference type="GO" id="GO:0003834">
    <property type="term" value="F:beta-carotene 15,15'-dioxygenase activity"/>
    <property type="evidence" value="ECO:0007669"/>
    <property type="project" value="TreeGrafter"/>
</dbReference>
<evidence type="ECO:0000256" key="6">
    <source>
        <dbReference type="SAM" id="SignalP"/>
    </source>
</evidence>
<dbReference type="EMBL" id="OX597840">
    <property type="protein sequence ID" value="CAI9742274.1"/>
    <property type="molecule type" value="Genomic_DNA"/>
</dbReference>
<keyword evidence="2 5" id="KW-0479">Metal-binding</keyword>
<proteinExistence type="inferred from homology"/>
<keyword evidence="8" id="KW-1185">Reference proteome</keyword>
<comment type="cofactor">
    <cofactor evidence="5">
        <name>Fe(2+)</name>
        <dbReference type="ChEBI" id="CHEBI:29033"/>
    </cofactor>
    <text evidence="5">Binds 1 Fe(2+) ion per subunit.</text>
</comment>
<dbReference type="Pfam" id="PF03055">
    <property type="entry name" value="RPE65"/>
    <property type="match status" value="1"/>
</dbReference>
<feature type="signal peptide" evidence="6">
    <location>
        <begin position="1"/>
        <end position="37"/>
    </location>
</feature>
<protein>
    <submittedName>
        <fullName evidence="7">Beta-carotene 15,15&amp;apos</fullName>
    </submittedName>
</protein>
<dbReference type="Proteomes" id="UP001162480">
    <property type="component" value="Chromosome 27"/>
</dbReference>
<feature type="binding site" evidence="5">
    <location>
        <position position="285"/>
    </location>
    <ligand>
        <name>Fe cation</name>
        <dbReference type="ChEBI" id="CHEBI:24875"/>
        <note>catalytic</note>
    </ligand>
</feature>
<evidence type="ECO:0000313" key="7">
    <source>
        <dbReference type="EMBL" id="CAI9742274.1"/>
    </source>
</evidence>
<evidence type="ECO:0000256" key="5">
    <source>
        <dbReference type="PIRSR" id="PIRSR604294-1"/>
    </source>
</evidence>
<evidence type="ECO:0000256" key="4">
    <source>
        <dbReference type="ARBA" id="ARBA00023004"/>
    </source>
</evidence>
<feature type="chain" id="PRO_5041223275" evidence="6">
    <location>
        <begin position="38"/>
        <end position="548"/>
    </location>
</feature>
<keyword evidence="3" id="KW-0560">Oxidoreductase</keyword>
<evidence type="ECO:0000256" key="2">
    <source>
        <dbReference type="ARBA" id="ARBA00022723"/>
    </source>
</evidence>
<feature type="binding site" evidence="5">
    <location>
        <position position="540"/>
    </location>
    <ligand>
        <name>Fe cation</name>
        <dbReference type="ChEBI" id="CHEBI:24875"/>
        <note>catalytic</note>
    </ligand>
</feature>
<evidence type="ECO:0000256" key="3">
    <source>
        <dbReference type="ARBA" id="ARBA00023002"/>
    </source>
</evidence>
<dbReference type="GO" id="GO:0016121">
    <property type="term" value="P:carotene catabolic process"/>
    <property type="evidence" value="ECO:0007669"/>
    <property type="project" value="TreeGrafter"/>
</dbReference>
<keyword evidence="6" id="KW-0732">Signal</keyword>
<dbReference type="PANTHER" id="PTHR10543:SF24">
    <property type="entry name" value="CAROTENOID ISOMEROOXYGENASE"/>
    <property type="match status" value="1"/>
</dbReference>
<dbReference type="InterPro" id="IPR004294">
    <property type="entry name" value="Carotenoid_Oase"/>
</dbReference>
<feature type="binding site" evidence="5">
    <location>
        <position position="232"/>
    </location>
    <ligand>
        <name>Fe cation</name>
        <dbReference type="ChEBI" id="CHEBI:24875"/>
        <note>catalytic</note>
    </ligand>
</feature>
<sequence length="548" mass="62308">MAIANRIHFLSFLRKGPTMCVSATLFAPLLLSACVLSVSSLATDSPELTDTFGSLYTTNLKEFNDFPIYFDRKIPEWLKGNLIRNGFGQFENGKRHFLHMFDSFAKLSSWKITGNNTALFSTKFVKSSTYNQSMATDDIAPYLTFIGVEPPFSRWKQFKSIINGLDNMNVNVYSYHKTAKANGQDGKGCFALTDYWKMYEFNCTTLQTISAFEAPVPQKSSLGFLNLISTAHPLPEFGTNNSLLFLSTLSLVPWVKSSVKFIRIHTAEKREVIASVPVDQIPYMHSFSTTEHYGILFCHPMYLNIPKFLKEMHPFDGMDWYGDRPIDVNIINLKTGEIIKMKTENSFVMHHANAYEDEDGNIIVDAVGYDDPLFVKSMLVENMVNPAKRKNIPFSAQIRRYIFNVQNKTSKVHTFSRPSNETFLTRFDFPTINENYRSKPYCFLYGVALRAIDNNLTSIALIKKDVCEKGRDKYYYKTGVYVSEAIFVPTPNAEEEDDGVLLLPAADASTNKHYLYVIDAKTMTLISQAELPTTVPYTLHGHFIPEKL</sequence>
<dbReference type="PANTHER" id="PTHR10543">
    <property type="entry name" value="BETA-CAROTENE DIOXYGENASE"/>
    <property type="match status" value="1"/>
</dbReference>
<keyword evidence="4 5" id="KW-0408">Iron</keyword>
<evidence type="ECO:0000313" key="8">
    <source>
        <dbReference type="Proteomes" id="UP001162480"/>
    </source>
</evidence>
<evidence type="ECO:0000256" key="1">
    <source>
        <dbReference type="ARBA" id="ARBA00006787"/>
    </source>
</evidence>
<dbReference type="GO" id="GO:0042574">
    <property type="term" value="P:retinal metabolic process"/>
    <property type="evidence" value="ECO:0007669"/>
    <property type="project" value="TreeGrafter"/>
</dbReference>
<dbReference type="GO" id="GO:0010436">
    <property type="term" value="F:carotenoid dioxygenase activity"/>
    <property type="evidence" value="ECO:0007669"/>
    <property type="project" value="TreeGrafter"/>
</dbReference>
<dbReference type="AlphaFoldDB" id="A0AA36BYG9"/>
<gene>
    <name evidence="7" type="ORF">OCTVUL_1B016279</name>
</gene>
<accession>A0AA36BYG9</accession>
<organism evidence="7 8">
    <name type="scientific">Octopus vulgaris</name>
    <name type="common">Common octopus</name>
    <dbReference type="NCBI Taxonomy" id="6645"/>
    <lineage>
        <taxon>Eukaryota</taxon>
        <taxon>Metazoa</taxon>
        <taxon>Spiralia</taxon>
        <taxon>Lophotrochozoa</taxon>
        <taxon>Mollusca</taxon>
        <taxon>Cephalopoda</taxon>
        <taxon>Coleoidea</taxon>
        <taxon>Octopodiformes</taxon>
        <taxon>Octopoda</taxon>
        <taxon>Incirrata</taxon>
        <taxon>Octopodidae</taxon>
        <taxon>Octopus</taxon>
    </lineage>
</organism>
<dbReference type="PROSITE" id="PS51257">
    <property type="entry name" value="PROKAR_LIPOPROTEIN"/>
    <property type="match status" value="1"/>
</dbReference>